<dbReference type="GO" id="GO:0045742">
    <property type="term" value="P:positive regulation of epidermal growth factor receptor signaling pathway"/>
    <property type="evidence" value="ECO:0007669"/>
    <property type="project" value="TreeGrafter"/>
</dbReference>
<comment type="caution">
    <text evidence="4">The sequence shown here is derived from an EMBL/GenBank/DDBJ whole genome shotgun (WGS) entry which is preliminary data.</text>
</comment>
<feature type="compositionally biased region" description="Polar residues" evidence="1">
    <location>
        <begin position="391"/>
        <end position="401"/>
    </location>
</feature>
<protein>
    <recommendedName>
        <fullName evidence="6">Ras-associating domain-containing protein</fullName>
    </recommendedName>
</protein>
<feature type="region of interest" description="Disordered" evidence="1">
    <location>
        <begin position="443"/>
        <end position="495"/>
    </location>
</feature>
<dbReference type="PANTHER" id="PTHR21298">
    <property type="entry name" value="GH01721P"/>
    <property type="match status" value="1"/>
</dbReference>
<evidence type="ECO:0008006" key="6">
    <source>
        <dbReference type="Google" id="ProtNLM"/>
    </source>
</evidence>
<dbReference type="InterPro" id="IPR001478">
    <property type="entry name" value="PDZ"/>
</dbReference>
<feature type="region of interest" description="Disordered" evidence="1">
    <location>
        <begin position="379"/>
        <end position="401"/>
    </location>
</feature>
<feature type="compositionally biased region" description="Low complexity" evidence="1">
    <location>
        <begin position="289"/>
        <end position="302"/>
    </location>
</feature>
<feature type="domain" description="Ras-associating" evidence="3">
    <location>
        <begin position="20"/>
        <end position="71"/>
    </location>
</feature>
<keyword evidence="5" id="KW-1185">Reference proteome</keyword>
<sequence>MSEHQPSRSLMNHRTKTPVDTYVVPVYGDCFEQEETCQSYPIGTSDTARDLIQQILRRNHLNLKDPNLFYLTFRMNPPNMAPNHEPTAVPQYTTSQLRRPGEKCQAATLYSNAILSRTLDLTLDNRLTIHTQVGGVLRIYDNCFSKPPSIRQLYISKTTSSEEVIKLVMTIVGSTDDPQAYCLVEEEANDKAPGRIIRDHEYPLLVSRTSGINGVLILRRREEAVKAGKDKRRPWLMRSKTCKSTFSEKPKEIDEDGNNPLNVIPRLFRSFRRSKTLDLPRTNTTTPTQLPQSSLRQSSPSPAHLPLSKSPHRVHYDLRVKESTAEKDRNWVNPYYRPLDRQVFSGSTPTGLGATPQDMHHSSSNWSLAPSGVFNTSIPGRQFPTPPLQTHRISSTTRDLKSRQTTLPWTYKYQDDASGTLNPTKSTINNQPVSLENIDCATLNGTNRRPPSTPVVESCSDVSNRQAANPQGRDPNISPSTFQIPKQSQVSATPSEQCMSELEKVWARKHIVRYKTIENPLLLNEGLSDVVRHHSQHPTSQPIQNNHSPVSATSIRNQSSGLISAKPLFTPQTKNKRSSPITMIDMSREKSAKQNTISKLLARPGQEGPDTIPDQFRNAKQLEQNRPVGSPTKATQPVRPNLYSSHTFQGVSNLLQQKACHSRSGTLRKMTPPVPTVKQQPTADREAPTPTVPWRKGENGIHHFPRSVGGIKTIKSTSPSRLTDQEGDPTYTISENEYHQSLNVTAVTTENTFTLTAKLPTMGQPLNTTHVKIALPTTIDVHDETVQTVPTVPSAIKPTIRGVPSQKIAAGAPGPKEEVNHSNLVEDKDRTNRLEREFPNLAAPFPSLFDVLHHCKVTRVVLDPNIPSTHKHLGLRLFLTKFPMDDIQRANNLQQLKNNEIKQCSNSFVNSGKNSSLAGGPKGPKPAIYPREGGVFKPLDYKPNEEGPEVVTIADLVPNTPASIEGGLSVGMILLEINGEPLSLPKLSPDPQVNIKSPLELAEDHLQTAYRAAKRGRAPLVRITAARYHNKFGVENKARRWERSGEGFRNSSPLSVTTQGENDSEKKLPNSILTSYLNGTTSYTKTGFIYLGNADRESKRRPMSSRFTTDYETFSDVTEASARTRTDTEGLKDRLMWFPSAKNGGQMVSTVRGGEYDSTASSFA</sequence>
<name>A0A4V3SCJ7_OPIFE</name>
<evidence type="ECO:0000313" key="4">
    <source>
        <dbReference type="EMBL" id="TGZ56914.1"/>
    </source>
</evidence>
<dbReference type="Gene3D" id="3.10.20.90">
    <property type="entry name" value="Phosphatidylinositol 3-kinase Catalytic Subunit, Chain A, domain 1"/>
    <property type="match status" value="2"/>
</dbReference>
<dbReference type="OrthoDB" id="6239986at2759"/>
<dbReference type="PANTHER" id="PTHR21298:SF2">
    <property type="entry name" value="GH01721P"/>
    <property type="match status" value="1"/>
</dbReference>
<feature type="region of interest" description="Disordered" evidence="1">
    <location>
        <begin position="663"/>
        <end position="703"/>
    </location>
</feature>
<dbReference type="SMART" id="SM00314">
    <property type="entry name" value="RA"/>
    <property type="match status" value="2"/>
</dbReference>
<dbReference type="CDD" id="cd17043">
    <property type="entry name" value="RA"/>
    <property type="match status" value="1"/>
</dbReference>
<feature type="region of interest" description="Disordered" evidence="1">
    <location>
        <begin position="346"/>
        <end position="367"/>
    </location>
</feature>
<feature type="region of interest" description="Disordered" evidence="1">
    <location>
        <begin position="1042"/>
        <end position="1067"/>
    </location>
</feature>
<feature type="compositionally biased region" description="Polar residues" evidence="1">
    <location>
        <begin position="1049"/>
        <end position="1061"/>
    </location>
</feature>
<evidence type="ECO:0000259" key="2">
    <source>
        <dbReference type="PROSITE" id="PS50106"/>
    </source>
</evidence>
<feature type="region of interest" description="Disordered" evidence="1">
    <location>
        <begin position="275"/>
        <end position="311"/>
    </location>
</feature>
<dbReference type="AlphaFoldDB" id="A0A4V3SCJ7"/>
<feature type="domain" description="Ras-associating" evidence="3">
    <location>
        <begin position="133"/>
        <end position="223"/>
    </location>
</feature>
<organism evidence="4 5">
    <name type="scientific">Opisthorchis felineus</name>
    <dbReference type="NCBI Taxonomy" id="147828"/>
    <lineage>
        <taxon>Eukaryota</taxon>
        <taxon>Metazoa</taxon>
        <taxon>Spiralia</taxon>
        <taxon>Lophotrochozoa</taxon>
        <taxon>Platyhelminthes</taxon>
        <taxon>Trematoda</taxon>
        <taxon>Digenea</taxon>
        <taxon>Opisthorchiida</taxon>
        <taxon>Opisthorchiata</taxon>
        <taxon>Opisthorchiidae</taxon>
        <taxon>Opisthorchis</taxon>
    </lineage>
</organism>
<feature type="compositionally biased region" description="Polar residues" evidence="1">
    <location>
        <begin position="477"/>
        <end position="495"/>
    </location>
</feature>
<dbReference type="Proteomes" id="UP000308267">
    <property type="component" value="Unassembled WGS sequence"/>
</dbReference>
<feature type="domain" description="PDZ" evidence="2">
    <location>
        <begin position="951"/>
        <end position="983"/>
    </location>
</feature>
<dbReference type="GO" id="GO:0007165">
    <property type="term" value="P:signal transduction"/>
    <property type="evidence" value="ECO:0007669"/>
    <property type="project" value="InterPro"/>
</dbReference>
<dbReference type="SUPFAM" id="SSF54236">
    <property type="entry name" value="Ubiquitin-like"/>
    <property type="match status" value="2"/>
</dbReference>
<dbReference type="PROSITE" id="PS50200">
    <property type="entry name" value="RA"/>
    <property type="match status" value="2"/>
</dbReference>
<dbReference type="GO" id="GO:0045743">
    <property type="term" value="P:positive regulation of fibroblast growth factor receptor signaling pathway"/>
    <property type="evidence" value="ECO:0007669"/>
    <property type="project" value="TreeGrafter"/>
</dbReference>
<accession>A0A4V3SCJ7</accession>
<dbReference type="InterPro" id="IPR029071">
    <property type="entry name" value="Ubiquitin-like_domsf"/>
</dbReference>
<proteinExistence type="predicted"/>
<reference evidence="4 5" key="1">
    <citation type="journal article" date="2019" name="BMC Genomics">
        <title>New insights from Opisthorchis felineus genome: update on genomics of the epidemiologically important liver flukes.</title>
        <authorList>
            <person name="Ershov N.I."/>
            <person name="Mordvinov V.A."/>
            <person name="Prokhortchouk E.B."/>
            <person name="Pakharukova M.Y."/>
            <person name="Gunbin K.V."/>
            <person name="Ustyantsev K."/>
            <person name="Genaev M.A."/>
            <person name="Blinov A.G."/>
            <person name="Mazur A."/>
            <person name="Boulygina E."/>
            <person name="Tsygankova S."/>
            <person name="Khrameeva E."/>
            <person name="Chekanov N."/>
            <person name="Fan G."/>
            <person name="Xiao A."/>
            <person name="Zhang H."/>
            <person name="Xu X."/>
            <person name="Yang H."/>
            <person name="Solovyev V."/>
            <person name="Lee S.M."/>
            <person name="Liu X."/>
            <person name="Afonnikov D.A."/>
            <person name="Skryabin K.G."/>
        </authorList>
    </citation>
    <scope>NUCLEOTIDE SEQUENCE [LARGE SCALE GENOMIC DNA]</scope>
    <source>
        <strain evidence="4">AK-0245</strain>
        <tissue evidence="4">Whole organism</tissue>
    </source>
</reference>
<evidence type="ECO:0000256" key="1">
    <source>
        <dbReference type="SAM" id="MobiDB-lite"/>
    </source>
</evidence>
<gene>
    <name evidence="4" type="ORF">CRM22_010062</name>
</gene>
<evidence type="ECO:0000259" key="3">
    <source>
        <dbReference type="PROSITE" id="PS50200"/>
    </source>
</evidence>
<dbReference type="PROSITE" id="PS50106">
    <property type="entry name" value="PDZ"/>
    <property type="match status" value="1"/>
</dbReference>
<dbReference type="Pfam" id="PF00788">
    <property type="entry name" value="RA"/>
    <property type="match status" value="2"/>
</dbReference>
<dbReference type="EMBL" id="SJOL01009565">
    <property type="protein sequence ID" value="TGZ56914.1"/>
    <property type="molecule type" value="Genomic_DNA"/>
</dbReference>
<evidence type="ECO:0000313" key="5">
    <source>
        <dbReference type="Proteomes" id="UP000308267"/>
    </source>
</evidence>
<feature type="compositionally biased region" description="Polar residues" evidence="1">
    <location>
        <begin position="460"/>
        <end position="469"/>
    </location>
</feature>
<dbReference type="InterPro" id="IPR000159">
    <property type="entry name" value="RA_dom"/>
</dbReference>